<gene>
    <name evidence="1" type="ORF">PanWU01x14_095720</name>
</gene>
<keyword evidence="2" id="KW-1185">Reference proteome</keyword>
<dbReference type="EMBL" id="JXTB01000063">
    <property type="protein sequence ID" value="PON68420.1"/>
    <property type="molecule type" value="Genomic_DNA"/>
</dbReference>
<comment type="caution">
    <text evidence="1">The sequence shown here is derived from an EMBL/GenBank/DDBJ whole genome shotgun (WGS) entry which is preliminary data.</text>
</comment>
<protein>
    <submittedName>
        <fullName evidence="1">Uncharacterized protein</fullName>
    </submittedName>
</protein>
<organism evidence="1 2">
    <name type="scientific">Parasponia andersonii</name>
    <name type="common">Sponia andersonii</name>
    <dbReference type="NCBI Taxonomy" id="3476"/>
    <lineage>
        <taxon>Eukaryota</taxon>
        <taxon>Viridiplantae</taxon>
        <taxon>Streptophyta</taxon>
        <taxon>Embryophyta</taxon>
        <taxon>Tracheophyta</taxon>
        <taxon>Spermatophyta</taxon>
        <taxon>Magnoliopsida</taxon>
        <taxon>eudicotyledons</taxon>
        <taxon>Gunneridae</taxon>
        <taxon>Pentapetalae</taxon>
        <taxon>rosids</taxon>
        <taxon>fabids</taxon>
        <taxon>Rosales</taxon>
        <taxon>Cannabaceae</taxon>
        <taxon>Parasponia</taxon>
    </lineage>
</organism>
<dbReference type="AlphaFoldDB" id="A0A2P5D541"/>
<proteinExistence type="predicted"/>
<feature type="non-terminal residue" evidence="1">
    <location>
        <position position="1"/>
    </location>
</feature>
<sequence>LGGRDGCQEVIVMMASSSWHSEWLRTIVRINEGLSLVFQVVSSIEKHLESKTAHSRVLEFSLRSCGATSGHRASPRVLRRALWS</sequence>
<reference evidence="2" key="1">
    <citation type="submission" date="2016-06" db="EMBL/GenBank/DDBJ databases">
        <title>Parallel loss of symbiosis genes in relatives of nitrogen-fixing non-legume Parasponia.</title>
        <authorList>
            <person name="Van Velzen R."/>
            <person name="Holmer R."/>
            <person name="Bu F."/>
            <person name="Rutten L."/>
            <person name="Van Zeijl A."/>
            <person name="Liu W."/>
            <person name="Santuari L."/>
            <person name="Cao Q."/>
            <person name="Sharma T."/>
            <person name="Shen D."/>
            <person name="Roswanjaya Y."/>
            <person name="Wardhani T."/>
            <person name="Kalhor M.S."/>
            <person name="Jansen J."/>
            <person name="Van den Hoogen J."/>
            <person name="Gungor B."/>
            <person name="Hartog M."/>
            <person name="Hontelez J."/>
            <person name="Verver J."/>
            <person name="Yang W.-C."/>
            <person name="Schijlen E."/>
            <person name="Repin R."/>
            <person name="Schilthuizen M."/>
            <person name="Schranz E."/>
            <person name="Heidstra R."/>
            <person name="Miyata K."/>
            <person name="Fedorova E."/>
            <person name="Kohlen W."/>
            <person name="Bisseling T."/>
            <person name="Smit S."/>
            <person name="Geurts R."/>
        </authorList>
    </citation>
    <scope>NUCLEOTIDE SEQUENCE [LARGE SCALE GENOMIC DNA]</scope>
    <source>
        <strain evidence="2">cv. WU1-14</strain>
    </source>
</reference>
<evidence type="ECO:0000313" key="2">
    <source>
        <dbReference type="Proteomes" id="UP000237105"/>
    </source>
</evidence>
<evidence type="ECO:0000313" key="1">
    <source>
        <dbReference type="EMBL" id="PON68420.1"/>
    </source>
</evidence>
<dbReference type="Proteomes" id="UP000237105">
    <property type="component" value="Unassembled WGS sequence"/>
</dbReference>
<name>A0A2P5D541_PARAD</name>
<dbReference type="OrthoDB" id="10378472at2759"/>
<accession>A0A2P5D541</accession>